<dbReference type="PANTHER" id="PTHR30561:SF9">
    <property type="entry name" value="4-AMINO-4-DEOXY-L-ARABINOSE-PHOSPHOUNDECAPRENOL FLIPPASE SUBUNIT ARNF-RELATED"/>
    <property type="match status" value="1"/>
</dbReference>
<evidence type="ECO:0000256" key="10">
    <source>
        <dbReference type="ARBA" id="ARBA00023098"/>
    </source>
</evidence>
<evidence type="ECO:0000256" key="11">
    <source>
        <dbReference type="ARBA" id="ARBA00023136"/>
    </source>
</evidence>
<evidence type="ECO:0000313" key="15">
    <source>
        <dbReference type="Proteomes" id="UP001597079"/>
    </source>
</evidence>
<gene>
    <name evidence="14" type="ORF">ACFSB2_01915</name>
</gene>
<organism evidence="14 15">
    <name type="scientific">Alicyclobacillus fodiniaquatilis</name>
    <dbReference type="NCBI Taxonomy" id="1661150"/>
    <lineage>
        <taxon>Bacteria</taxon>
        <taxon>Bacillati</taxon>
        <taxon>Bacillota</taxon>
        <taxon>Bacilli</taxon>
        <taxon>Bacillales</taxon>
        <taxon>Alicyclobacillaceae</taxon>
        <taxon>Alicyclobacillus</taxon>
    </lineage>
</organism>
<feature type="transmembrane region" description="Helical" evidence="12">
    <location>
        <begin position="242"/>
        <end position="262"/>
    </location>
</feature>
<feature type="transmembrane region" description="Helical" evidence="12">
    <location>
        <begin position="59"/>
        <end position="77"/>
    </location>
</feature>
<name>A0ABW4JEB0_9BACL</name>
<feature type="transmembrane region" description="Helical" evidence="12">
    <location>
        <begin position="117"/>
        <end position="141"/>
    </location>
</feature>
<reference evidence="15" key="1">
    <citation type="journal article" date="2019" name="Int. J. Syst. Evol. Microbiol.">
        <title>The Global Catalogue of Microorganisms (GCM) 10K type strain sequencing project: providing services to taxonomists for standard genome sequencing and annotation.</title>
        <authorList>
            <consortium name="The Broad Institute Genomics Platform"/>
            <consortium name="The Broad Institute Genome Sequencing Center for Infectious Disease"/>
            <person name="Wu L."/>
            <person name="Ma J."/>
        </authorList>
    </citation>
    <scope>NUCLEOTIDE SEQUENCE [LARGE SCALE GENOMIC DNA]</scope>
    <source>
        <strain evidence="15">CGMCC 1.12286</strain>
    </source>
</reference>
<evidence type="ECO:0000256" key="8">
    <source>
        <dbReference type="ARBA" id="ARBA00022985"/>
    </source>
</evidence>
<feature type="transmembrane region" description="Helical" evidence="12">
    <location>
        <begin position="33"/>
        <end position="52"/>
    </location>
</feature>
<evidence type="ECO:0000313" key="14">
    <source>
        <dbReference type="EMBL" id="MFD1673480.1"/>
    </source>
</evidence>
<evidence type="ECO:0000256" key="4">
    <source>
        <dbReference type="ARBA" id="ARBA00022516"/>
    </source>
</evidence>
<dbReference type="Proteomes" id="UP001597079">
    <property type="component" value="Unassembled WGS sequence"/>
</dbReference>
<feature type="transmembrane region" description="Helical" evidence="12">
    <location>
        <begin position="147"/>
        <end position="168"/>
    </location>
</feature>
<keyword evidence="7 12" id="KW-0812">Transmembrane</keyword>
<protein>
    <submittedName>
        <fullName evidence="14">EamA family transporter</fullName>
    </submittedName>
</protein>
<keyword evidence="10" id="KW-0443">Lipid metabolism</keyword>
<dbReference type="InterPro" id="IPR000620">
    <property type="entry name" value="EamA_dom"/>
</dbReference>
<keyword evidence="4" id="KW-0444">Lipid biosynthesis</keyword>
<dbReference type="Gene3D" id="1.10.3730.20">
    <property type="match status" value="2"/>
</dbReference>
<evidence type="ECO:0000256" key="6">
    <source>
        <dbReference type="ARBA" id="ARBA00022556"/>
    </source>
</evidence>
<evidence type="ECO:0000256" key="1">
    <source>
        <dbReference type="ARBA" id="ARBA00004651"/>
    </source>
</evidence>
<keyword evidence="11 12" id="KW-0472">Membrane</keyword>
<evidence type="ECO:0000256" key="3">
    <source>
        <dbReference type="ARBA" id="ARBA00022475"/>
    </source>
</evidence>
<dbReference type="PANTHER" id="PTHR30561">
    <property type="entry name" value="SMR FAMILY PROTON-DEPENDENT DRUG EFFLUX TRANSPORTER SUGE"/>
    <property type="match status" value="1"/>
</dbReference>
<keyword evidence="15" id="KW-1185">Reference proteome</keyword>
<keyword evidence="8" id="KW-0448">Lipopolysaccharide biosynthesis</keyword>
<evidence type="ECO:0000256" key="5">
    <source>
        <dbReference type="ARBA" id="ARBA00022519"/>
    </source>
</evidence>
<evidence type="ECO:0000259" key="13">
    <source>
        <dbReference type="Pfam" id="PF00892"/>
    </source>
</evidence>
<evidence type="ECO:0000256" key="7">
    <source>
        <dbReference type="ARBA" id="ARBA00022692"/>
    </source>
</evidence>
<dbReference type="SUPFAM" id="SSF103481">
    <property type="entry name" value="Multidrug resistance efflux transporter EmrE"/>
    <property type="match status" value="2"/>
</dbReference>
<feature type="transmembrane region" description="Helical" evidence="12">
    <location>
        <begin position="175"/>
        <end position="196"/>
    </location>
</feature>
<dbReference type="EMBL" id="JBHUCX010000005">
    <property type="protein sequence ID" value="MFD1673480.1"/>
    <property type="molecule type" value="Genomic_DNA"/>
</dbReference>
<keyword evidence="5" id="KW-0997">Cell inner membrane</keyword>
<dbReference type="Pfam" id="PF00892">
    <property type="entry name" value="EamA"/>
    <property type="match status" value="1"/>
</dbReference>
<evidence type="ECO:0000256" key="2">
    <source>
        <dbReference type="ARBA" id="ARBA00007362"/>
    </source>
</evidence>
<sequence>MTYTVLLLLILSAVGHASWNAISRRVSNRDAFFTLITIIAIAIYIPLAVYLGCKYHIPLAALGWVLGSAIFQVIYFITLAKAYRVAPLISVYPVARGTSPLLASLFSIVISQIPVNALACSGIALIVCGIFFINQTGFNIINLRATFFNPGVIWAFLTGACTAMYTIFDAQGAQVVSGILFAYMVYIGTAIGKIIVDRKLTPGVSYIALFKQFPTASIIGGFLIFGVNATVLYCLQTTPVAYVSAVREVGIVFTALIGIIWFKEKLGIVKWGSIFAILTGIILIKIG</sequence>
<comment type="caution">
    <text evidence="14">The sequence shown here is derived from an EMBL/GenBank/DDBJ whole genome shotgun (WGS) entry which is preliminary data.</text>
</comment>
<comment type="subcellular location">
    <subcellularLocation>
        <location evidence="1">Cell membrane</location>
        <topology evidence="1">Multi-pass membrane protein</topology>
    </subcellularLocation>
</comment>
<proteinExistence type="inferred from homology"/>
<evidence type="ECO:0000256" key="9">
    <source>
        <dbReference type="ARBA" id="ARBA00022989"/>
    </source>
</evidence>
<keyword evidence="3" id="KW-1003">Cell membrane</keyword>
<keyword evidence="6" id="KW-0441">Lipid A biosynthesis</keyword>
<keyword evidence="9 12" id="KW-1133">Transmembrane helix</keyword>
<evidence type="ECO:0000256" key="12">
    <source>
        <dbReference type="SAM" id="Phobius"/>
    </source>
</evidence>
<feature type="transmembrane region" description="Helical" evidence="12">
    <location>
        <begin position="268"/>
        <end position="286"/>
    </location>
</feature>
<accession>A0ABW4JEB0</accession>
<dbReference type="InterPro" id="IPR000390">
    <property type="entry name" value="Small_drug/metabolite_transptr"/>
</dbReference>
<dbReference type="RefSeq" id="WP_377940891.1">
    <property type="nucleotide sequence ID" value="NZ_JBHUCX010000005.1"/>
</dbReference>
<feature type="domain" description="EamA" evidence="13">
    <location>
        <begin position="150"/>
        <end position="284"/>
    </location>
</feature>
<dbReference type="InterPro" id="IPR037185">
    <property type="entry name" value="EmrE-like"/>
</dbReference>
<comment type="similarity">
    <text evidence="2">Belongs to the EamA transporter family.</text>
</comment>